<evidence type="ECO:0000313" key="3">
    <source>
        <dbReference type="EMBL" id="KAF2251957.1"/>
    </source>
</evidence>
<evidence type="ECO:0000313" key="4">
    <source>
        <dbReference type="Proteomes" id="UP000800094"/>
    </source>
</evidence>
<dbReference type="RefSeq" id="XP_033686961.1">
    <property type="nucleotide sequence ID" value="XM_033831957.1"/>
</dbReference>
<dbReference type="InterPro" id="IPR056362">
    <property type="entry name" value="AtuA-like_ferredoxin_dom"/>
</dbReference>
<dbReference type="GeneID" id="54585287"/>
<protein>
    <submittedName>
        <fullName evidence="3">DUF1446-domain-containing protein</fullName>
    </submittedName>
</protein>
<feature type="domain" description="Acyclic terpene utilisation N-terminal" evidence="1">
    <location>
        <begin position="23"/>
        <end position="481"/>
    </location>
</feature>
<evidence type="ECO:0000259" key="1">
    <source>
        <dbReference type="Pfam" id="PF07287"/>
    </source>
</evidence>
<keyword evidence="4" id="KW-1185">Reference proteome</keyword>
<organism evidence="3 4">
    <name type="scientific">Trematosphaeria pertusa</name>
    <dbReference type="NCBI Taxonomy" id="390896"/>
    <lineage>
        <taxon>Eukaryota</taxon>
        <taxon>Fungi</taxon>
        <taxon>Dikarya</taxon>
        <taxon>Ascomycota</taxon>
        <taxon>Pezizomycotina</taxon>
        <taxon>Dothideomycetes</taxon>
        <taxon>Pleosporomycetidae</taxon>
        <taxon>Pleosporales</taxon>
        <taxon>Massarineae</taxon>
        <taxon>Trematosphaeriaceae</taxon>
        <taxon>Trematosphaeria</taxon>
    </lineage>
</organism>
<dbReference type="Proteomes" id="UP000800094">
    <property type="component" value="Unassembled WGS sequence"/>
</dbReference>
<dbReference type="OrthoDB" id="10265871at2759"/>
<sequence length="634" mass="69834">MATDIRPNGQTNGHTNGALKRVLRIAGVSGGVFDRFRSMQDLAKDPSIDVLFGDWISEISMTFRGNERATRDSDAERTAFEMSFVAALKPAIKDIAKNKQRVISNAGSCDPEALAKVVQQLVKDQGSDLKVSCVTGDDVTEQFKAMLKSGEKFPSLPSDIPIDQWGQKPVCAQAYLGGVGIAEALRHGADIVICGRVADAAPVIGAAMWYHNWGRDDFTQLAYALVAGHLLECSAYVTGGYYTGFKQELLYANNCTNLGFPIGEIEATGEFVITKEENAGGIVNIQTVTAQLLYEIQGPLYYNSDVTARFDGIKLTDEGQNRVRVTGVVGSPPPPTTKIGITARGGWQAEVHFFLTGLDIAEKVELVRRQTLESMGDYRKEFQTLTFNVTGSVPINPKNQASATVDLRIFAQSRNPDLMSAGTHKGVAPDTPSFGKWCIENCLQGYPGGTPAMDLRQSIGKPFFEYWVALFPQDKINHELHTFDGKTVPIPPPSNTRVYPRRQDSYDTALPLALDTWGKTVRAPLGHVVHGRSGDKSSDCNLGLFVRHADEWDWLRSLMSVGKLRELLEEEDKGKKIDRFEIPALYAVHFLLRDHLDRGANSSSSYDILGKNLCEYVRCKPVDIPKVFYDRGTI</sequence>
<accession>A0A6A6IP11</accession>
<feature type="domain" description="AtuA-like ferredoxin-fold" evidence="2">
    <location>
        <begin position="524"/>
        <end position="622"/>
    </location>
</feature>
<dbReference type="PANTHER" id="PTHR47585">
    <property type="match status" value="1"/>
</dbReference>
<gene>
    <name evidence="3" type="ORF">BU26DRAFT_548697</name>
</gene>
<proteinExistence type="predicted"/>
<dbReference type="PANTHER" id="PTHR47585:SF2">
    <property type="entry name" value="DUF1446 DOMAIN PROTEIN (AFU_ORTHOLOGUE AFUA_6G11420)"/>
    <property type="match status" value="1"/>
</dbReference>
<dbReference type="Pfam" id="PF07287">
    <property type="entry name" value="AtuA"/>
    <property type="match status" value="1"/>
</dbReference>
<dbReference type="Pfam" id="PF23544">
    <property type="entry name" value="AtuA_ferredoxin"/>
    <property type="match status" value="1"/>
</dbReference>
<evidence type="ECO:0000259" key="2">
    <source>
        <dbReference type="Pfam" id="PF23544"/>
    </source>
</evidence>
<reference evidence="3" key="1">
    <citation type="journal article" date="2020" name="Stud. Mycol.">
        <title>101 Dothideomycetes genomes: a test case for predicting lifestyles and emergence of pathogens.</title>
        <authorList>
            <person name="Haridas S."/>
            <person name="Albert R."/>
            <person name="Binder M."/>
            <person name="Bloem J."/>
            <person name="Labutti K."/>
            <person name="Salamov A."/>
            <person name="Andreopoulos B."/>
            <person name="Baker S."/>
            <person name="Barry K."/>
            <person name="Bills G."/>
            <person name="Bluhm B."/>
            <person name="Cannon C."/>
            <person name="Castanera R."/>
            <person name="Culley D."/>
            <person name="Daum C."/>
            <person name="Ezra D."/>
            <person name="Gonzalez J."/>
            <person name="Henrissat B."/>
            <person name="Kuo A."/>
            <person name="Liang C."/>
            <person name="Lipzen A."/>
            <person name="Lutzoni F."/>
            <person name="Magnuson J."/>
            <person name="Mondo S."/>
            <person name="Nolan M."/>
            <person name="Ohm R."/>
            <person name="Pangilinan J."/>
            <person name="Park H.-J."/>
            <person name="Ramirez L."/>
            <person name="Alfaro M."/>
            <person name="Sun H."/>
            <person name="Tritt A."/>
            <person name="Yoshinaga Y."/>
            <person name="Zwiers L.-H."/>
            <person name="Turgeon B."/>
            <person name="Goodwin S."/>
            <person name="Spatafora J."/>
            <person name="Crous P."/>
            <person name="Grigoriev I."/>
        </authorList>
    </citation>
    <scope>NUCLEOTIDE SEQUENCE</scope>
    <source>
        <strain evidence="3">CBS 122368</strain>
    </source>
</reference>
<dbReference type="AlphaFoldDB" id="A0A6A6IP11"/>
<name>A0A6A6IP11_9PLEO</name>
<dbReference type="EMBL" id="ML987192">
    <property type="protein sequence ID" value="KAF2251957.1"/>
    <property type="molecule type" value="Genomic_DNA"/>
</dbReference>
<dbReference type="InterPro" id="IPR010839">
    <property type="entry name" value="AtuA_N"/>
</dbReference>